<dbReference type="RefSeq" id="WP_190028050.1">
    <property type="nucleotide sequence ID" value="NZ_BMUU01000007.1"/>
</dbReference>
<protein>
    <recommendedName>
        <fullName evidence="4">Aromatic ring-opening dioxygenase LigA</fullName>
    </recommendedName>
</protein>
<proteinExistence type="predicted"/>
<feature type="transmembrane region" description="Helical" evidence="1">
    <location>
        <begin position="173"/>
        <end position="197"/>
    </location>
</feature>
<dbReference type="EMBL" id="BMUU01000007">
    <property type="protein sequence ID" value="GGY44821.1"/>
    <property type="molecule type" value="Genomic_DNA"/>
</dbReference>
<keyword evidence="3" id="KW-1185">Reference proteome</keyword>
<keyword evidence="1" id="KW-0812">Transmembrane</keyword>
<evidence type="ECO:0000256" key="1">
    <source>
        <dbReference type="SAM" id="Phobius"/>
    </source>
</evidence>
<reference evidence="3" key="1">
    <citation type="journal article" date="2019" name="Int. J. Syst. Evol. Microbiol.">
        <title>The Global Catalogue of Microorganisms (GCM) 10K type strain sequencing project: providing services to taxonomists for standard genome sequencing and annotation.</title>
        <authorList>
            <consortium name="The Broad Institute Genomics Platform"/>
            <consortium name="The Broad Institute Genome Sequencing Center for Infectious Disease"/>
            <person name="Wu L."/>
            <person name="Ma J."/>
        </authorList>
    </citation>
    <scope>NUCLEOTIDE SEQUENCE [LARGE SCALE GENOMIC DNA]</scope>
    <source>
        <strain evidence="3">JCM 4594</strain>
    </source>
</reference>
<organism evidence="2 3">
    <name type="scientific">Streptomyces xanthochromogenes</name>
    <dbReference type="NCBI Taxonomy" id="67384"/>
    <lineage>
        <taxon>Bacteria</taxon>
        <taxon>Bacillati</taxon>
        <taxon>Actinomycetota</taxon>
        <taxon>Actinomycetes</taxon>
        <taxon>Kitasatosporales</taxon>
        <taxon>Streptomycetaceae</taxon>
        <taxon>Streptomyces</taxon>
    </lineage>
</organism>
<dbReference type="Proteomes" id="UP000600946">
    <property type="component" value="Unassembled WGS sequence"/>
</dbReference>
<evidence type="ECO:0000313" key="3">
    <source>
        <dbReference type="Proteomes" id="UP000600946"/>
    </source>
</evidence>
<evidence type="ECO:0000313" key="2">
    <source>
        <dbReference type="EMBL" id="GGY44821.1"/>
    </source>
</evidence>
<feature type="transmembrane region" description="Helical" evidence="1">
    <location>
        <begin position="253"/>
        <end position="276"/>
    </location>
</feature>
<keyword evidence="1" id="KW-0472">Membrane</keyword>
<feature type="transmembrane region" description="Helical" evidence="1">
    <location>
        <begin position="51"/>
        <end position="71"/>
    </location>
</feature>
<dbReference type="GeneID" id="96292281"/>
<comment type="caution">
    <text evidence="2">The sequence shown here is derived from an EMBL/GenBank/DDBJ whole genome shotgun (WGS) entry which is preliminary data.</text>
</comment>
<sequence>MPLTTPRRAALRTVAVTACLPYLCLKAAWIGGSHLGIPEHSGLRDHSSGMAAANIASILLDSCVIALALLLTRPWGLRVKTWLLALPMWVATGLLAPVMTGYPLQLLLHACGSAAGPAAPGSAPFLDTWVFAVVYAGFIVQGLALGTLFTLYARDRWGHLLRGRTGELPSSGAAPRTAAVVTAVLSLLPAAAHLVWATGSGRGLTPALAAGRTTDDYALEAVFAVFALVGAAGALMTAFGLGRSLPLRLPLALAWLGSGATACWGGWLWLSALLVADRTADGPTATMGLTYAVQMVTGTLIVVMGIRFFAERAHQVGRTP</sequence>
<gene>
    <name evidence="2" type="ORF">GCM10010326_43560</name>
</gene>
<feature type="transmembrane region" description="Helical" evidence="1">
    <location>
        <begin position="83"/>
        <end position="108"/>
    </location>
</feature>
<feature type="transmembrane region" description="Helical" evidence="1">
    <location>
        <begin position="288"/>
        <end position="310"/>
    </location>
</feature>
<feature type="transmembrane region" description="Helical" evidence="1">
    <location>
        <begin position="128"/>
        <end position="152"/>
    </location>
</feature>
<keyword evidence="1" id="KW-1133">Transmembrane helix</keyword>
<evidence type="ECO:0008006" key="4">
    <source>
        <dbReference type="Google" id="ProtNLM"/>
    </source>
</evidence>
<name>A0ABQ3AB73_9ACTN</name>
<accession>A0ABQ3AB73</accession>
<feature type="transmembrane region" description="Helical" evidence="1">
    <location>
        <begin position="217"/>
        <end position="241"/>
    </location>
</feature>
<feature type="transmembrane region" description="Helical" evidence="1">
    <location>
        <begin position="9"/>
        <end position="31"/>
    </location>
</feature>